<dbReference type="PANTHER" id="PTHR34218:SF3">
    <property type="entry name" value="ACYL-HOMOSERINE LACTONE ACYLASE PVDQ"/>
    <property type="match status" value="1"/>
</dbReference>
<sequence length="326" mass="34952">MPGDDPDALVPGTFGPANQPSKTVRTYVQNSNDSPWLVNHHASDWFTTLPRAMVKTNIAQDLRTRHGLTAIPALGASLTRASMEGLVFSNRSHAATLTLADTVAMCRSMPLGFAPSDAGPIAVGDSCDVLANWDGRNDVNSRGALLFQRFWERATLGATLVEQATKNPWKNPFTATDPIGTPNGMAAAAGHRIDFGNALRDLASAGIAYNARFGDHHYATRNGTRIPIHGGGSTGGIYNVNIAQWDPAKGYTEMLHGSSYVQAVSFDGDACPDVRGFLTYSQSENPNSPHYADQTVEFSAKRWITQRFCEADILASPALTTVTVTG</sequence>
<protein>
    <submittedName>
        <fullName evidence="3">Uncharacterized protein</fullName>
    </submittedName>
</protein>
<reference evidence="3" key="1">
    <citation type="journal article" date="2014" name="Int. J. Syst. Evol. Microbiol.">
        <title>Complete genome sequence of Corynebacterium casei LMG S-19264T (=DSM 44701T), isolated from a smear-ripened cheese.</title>
        <authorList>
            <consortium name="US DOE Joint Genome Institute (JGI-PGF)"/>
            <person name="Walter F."/>
            <person name="Albersmeier A."/>
            <person name="Kalinowski J."/>
            <person name="Ruckert C."/>
        </authorList>
    </citation>
    <scope>NUCLEOTIDE SEQUENCE</scope>
    <source>
        <strain evidence="3">CGMCC 4.7368</strain>
    </source>
</reference>
<evidence type="ECO:0000256" key="1">
    <source>
        <dbReference type="ARBA" id="ARBA00022729"/>
    </source>
</evidence>
<dbReference type="Gene3D" id="3.60.20.10">
    <property type="entry name" value="Glutamine Phosphoribosylpyrophosphate, subunit 1, domain 1"/>
    <property type="match status" value="1"/>
</dbReference>
<feature type="region of interest" description="Disordered" evidence="2">
    <location>
        <begin position="1"/>
        <end position="21"/>
    </location>
</feature>
<dbReference type="InterPro" id="IPR002692">
    <property type="entry name" value="S45"/>
</dbReference>
<dbReference type="GO" id="GO:0016787">
    <property type="term" value="F:hydrolase activity"/>
    <property type="evidence" value="ECO:0007669"/>
    <property type="project" value="InterPro"/>
</dbReference>
<dbReference type="GO" id="GO:0017000">
    <property type="term" value="P:antibiotic biosynthetic process"/>
    <property type="evidence" value="ECO:0007669"/>
    <property type="project" value="InterPro"/>
</dbReference>
<keyword evidence="4" id="KW-1185">Reference proteome</keyword>
<dbReference type="InterPro" id="IPR029055">
    <property type="entry name" value="Ntn_hydrolases_N"/>
</dbReference>
<dbReference type="Proteomes" id="UP000646523">
    <property type="component" value="Unassembled WGS sequence"/>
</dbReference>
<dbReference type="SUPFAM" id="SSF56235">
    <property type="entry name" value="N-terminal nucleophile aminohydrolases (Ntn hydrolases)"/>
    <property type="match status" value="1"/>
</dbReference>
<dbReference type="Gene3D" id="1.10.1400.10">
    <property type="match status" value="1"/>
</dbReference>
<proteinExistence type="predicted"/>
<evidence type="ECO:0000313" key="4">
    <source>
        <dbReference type="Proteomes" id="UP000646523"/>
    </source>
</evidence>
<evidence type="ECO:0000313" key="3">
    <source>
        <dbReference type="EMBL" id="GGO64098.1"/>
    </source>
</evidence>
<dbReference type="EMBL" id="BMNH01000002">
    <property type="protein sequence ID" value="GGO64098.1"/>
    <property type="molecule type" value="Genomic_DNA"/>
</dbReference>
<gene>
    <name evidence="3" type="ORF">GCM10012289_12730</name>
</gene>
<comment type="caution">
    <text evidence="3">The sequence shown here is derived from an EMBL/GenBank/DDBJ whole genome shotgun (WGS) entry which is preliminary data.</text>
</comment>
<dbReference type="PANTHER" id="PTHR34218">
    <property type="entry name" value="PEPTIDASE S45 PENICILLIN AMIDASE"/>
    <property type="match status" value="1"/>
</dbReference>
<dbReference type="AlphaFoldDB" id="A0A917YRQ9"/>
<evidence type="ECO:0000256" key="2">
    <source>
        <dbReference type="SAM" id="MobiDB-lite"/>
    </source>
</evidence>
<dbReference type="InterPro" id="IPR043147">
    <property type="entry name" value="Penicillin_amidase_A-knob"/>
</dbReference>
<name>A0A917YRQ9_9ACTN</name>
<dbReference type="Pfam" id="PF01804">
    <property type="entry name" value="Penicil_amidase"/>
    <property type="match status" value="1"/>
</dbReference>
<reference evidence="3" key="2">
    <citation type="submission" date="2020-09" db="EMBL/GenBank/DDBJ databases">
        <authorList>
            <person name="Sun Q."/>
            <person name="Zhou Y."/>
        </authorList>
    </citation>
    <scope>NUCLEOTIDE SEQUENCE</scope>
    <source>
        <strain evidence="3">CGMCC 4.7368</strain>
    </source>
</reference>
<keyword evidence="1" id="KW-0732">Signal</keyword>
<accession>A0A917YRQ9</accession>
<dbReference type="RefSeq" id="WP_308015913.1">
    <property type="nucleotide sequence ID" value="NZ_JAIWLU010000002.1"/>
</dbReference>
<organism evidence="3 4">
    <name type="scientific">Nonomuraea cavernae</name>
    <dbReference type="NCBI Taxonomy" id="2045107"/>
    <lineage>
        <taxon>Bacteria</taxon>
        <taxon>Bacillati</taxon>
        <taxon>Actinomycetota</taxon>
        <taxon>Actinomycetes</taxon>
        <taxon>Streptosporangiales</taxon>
        <taxon>Streptosporangiaceae</taxon>
        <taxon>Nonomuraea</taxon>
    </lineage>
</organism>